<dbReference type="Pfam" id="PF13439">
    <property type="entry name" value="Glyco_transf_4"/>
    <property type="match status" value="1"/>
</dbReference>
<dbReference type="EC" id="2.4.-.-" evidence="4"/>
<gene>
    <name evidence="4" type="ORF">ABLG96_14865</name>
</gene>
<dbReference type="PANTHER" id="PTHR45947:SF3">
    <property type="entry name" value="SULFOQUINOVOSYL TRANSFERASE SQD2"/>
    <property type="match status" value="1"/>
</dbReference>
<dbReference type="GO" id="GO:1901137">
    <property type="term" value="P:carbohydrate derivative biosynthetic process"/>
    <property type="evidence" value="ECO:0007669"/>
    <property type="project" value="UniProtKB-ARBA"/>
</dbReference>
<dbReference type="PANTHER" id="PTHR45947">
    <property type="entry name" value="SULFOQUINOVOSYL TRANSFERASE SQD2"/>
    <property type="match status" value="1"/>
</dbReference>
<evidence type="ECO:0000259" key="3">
    <source>
        <dbReference type="Pfam" id="PF13439"/>
    </source>
</evidence>
<dbReference type="Pfam" id="PF13692">
    <property type="entry name" value="Glyco_trans_1_4"/>
    <property type="match status" value="1"/>
</dbReference>
<dbReference type="RefSeq" id="WP_353648137.1">
    <property type="nucleotide sequence ID" value="NZ_CP159218.1"/>
</dbReference>
<dbReference type="EMBL" id="CP159218">
    <property type="protein sequence ID" value="XCG62522.1"/>
    <property type="molecule type" value="Genomic_DNA"/>
</dbReference>
<sequence length="370" mass="39245">MRVAVVAESFLPHLNGVTGSVLRVLDHLSARGHPAMVVAAGHRAPISYRGTPVVHVPSMGVPGYPQVRISVATAHRLTELLGAFAPDVVHLASPLLLGNTATKAASTLDVPTVAVFQTDVAAFAERYGFPGWSMRIWNRTQEIHGAAARTLAPSAHAEQALHERGVPRVHRWARGVDVERFRPRTCTVGRFAAPGRVVVGFHGRLAPEKQLEDLAVLDALPAVQLVLVGDGPSRTKLRALLPGAIFTGSLTGDDLADAVASFDVMVHPGESETFCQSVQEALACGVPVIAPAAGGVQELVVPSRTGWLYAPGDVAGLRAAVLDLVGDGAKRRAFGAAARQAVRGRSWEVLGDQLIAHYRHAIHEHSGIRR</sequence>
<organism evidence="4">
    <name type="scientific">Nakamurella sp. A5-74</name>
    <dbReference type="NCBI Taxonomy" id="3158264"/>
    <lineage>
        <taxon>Bacteria</taxon>
        <taxon>Bacillati</taxon>
        <taxon>Actinomycetota</taxon>
        <taxon>Actinomycetes</taxon>
        <taxon>Nakamurellales</taxon>
        <taxon>Nakamurellaceae</taxon>
        <taxon>Nakamurella</taxon>
    </lineage>
</organism>
<evidence type="ECO:0000256" key="2">
    <source>
        <dbReference type="ARBA" id="ARBA00022679"/>
    </source>
</evidence>
<keyword evidence="1 4" id="KW-0328">Glycosyltransferase</keyword>
<proteinExistence type="predicted"/>
<accession>A0AAU8DJY3</accession>
<reference evidence="4" key="1">
    <citation type="submission" date="2024-05" db="EMBL/GenBank/DDBJ databases">
        <authorList>
            <person name="Cai S.Y."/>
            <person name="Jin L.M."/>
            <person name="Li H.R."/>
        </authorList>
    </citation>
    <scope>NUCLEOTIDE SEQUENCE</scope>
    <source>
        <strain evidence="4">A5-74</strain>
    </source>
</reference>
<dbReference type="SUPFAM" id="SSF53756">
    <property type="entry name" value="UDP-Glycosyltransferase/glycogen phosphorylase"/>
    <property type="match status" value="1"/>
</dbReference>
<dbReference type="AlphaFoldDB" id="A0AAU8DJY3"/>
<dbReference type="Gene3D" id="3.40.50.2000">
    <property type="entry name" value="Glycogen Phosphorylase B"/>
    <property type="match status" value="2"/>
</dbReference>
<dbReference type="CDD" id="cd03814">
    <property type="entry name" value="GT4-like"/>
    <property type="match status" value="1"/>
</dbReference>
<evidence type="ECO:0000313" key="4">
    <source>
        <dbReference type="EMBL" id="XCG62522.1"/>
    </source>
</evidence>
<name>A0AAU8DJY3_9ACTN</name>
<feature type="domain" description="Glycosyltransferase subfamily 4-like N-terminal" evidence="3">
    <location>
        <begin position="15"/>
        <end position="180"/>
    </location>
</feature>
<keyword evidence="2 4" id="KW-0808">Transferase</keyword>
<protein>
    <submittedName>
        <fullName evidence="4">Glycosyltransferase family 1 protein</fullName>
        <ecNumber evidence="4">2.4.-.-</ecNumber>
    </submittedName>
</protein>
<dbReference type="InterPro" id="IPR028098">
    <property type="entry name" value="Glyco_trans_4-like_N"/>
</dbReference>
<evidence type="ECO:0000256" key="1">
    <source>
        <dbReference type="ARBA" id="ARBA00022676"/>
    </source>
</evidence>
<dbReference type="InterPro" id="IPR050194">
    <property type="entry name" value="Glycosyltransferase_grp1"/>
</dbReference>
<dbReference type="GO" id="GO:0016758">
    <property type="term" value="F:hexosyltransferase activity"/>
    <property type="evidence" value="ECO:0007669"/>
    <property type="project" value="TreeGrafter"/>
</dbReference>